<dbReference type="OrthoDB" id="8912660at2"/>
<proteinExistence type="predicted"/>
<reference evidence="1 2" key="1">
    <citation type="submission" date="2016-10" db="EMBL/GenBank/DDBJ databases">
        <authorList>
            <person name="de Groot N.N."/>
        </authorList>
    </citation>
    <scope>NUCLEOTIDE SEQUENCE [LARGE SCALE GENOMIC DNA]</scope>
    <source>
        <strain evidence="1 2">DSM 15123</strain>
    </source>
</reference>
<keyword evidence="2" id="KW-1185">Reference proteome</keyword>
<accession>A0A1H8FGV1</accession>
<name>A0A1H8FGV1_9BURK</name>
<protein>
    <submittedName>
        <fullName evidence="1">Uncharacterized protein</fullName>
    </submittedName>
</protein>
<dbReference type="RefSeq" id="WP_091814700.1">
    <property type="nucleotide sequence ID" value="NZ_FOCW01000001.1"/>
</dbReference>
<dbReference type="STRING" id="1121117.SAMN02745977_01054"/>
<dbReference type="Proteomes" id="UP000199531">
    <property type="component" value="Unassembled WGS sequence"/>
</dbReference>
<dbReference type="EMBL" id="FOCW01000001">
    <property type="protein sequence ID" value="SEN30973.1"/>
    <property type="molecule type" value="Genomic_DNA"/>
</dbReference>
<gene>
    <name evidence="1" type="ORF">SAMN02745977_01054</name>
</gene>
<evidence type="ECO:0000313" key="1">
    <source>
        <dbReference type="EMBL" id="SEN30973.1"/>
    </source>
</evidence>
<dbReference type="AlphaFoldDB" id="A0A1H8FGV1"/>
<organism evidence="1 2">
    <name type="scientific">Brachymonas denitrificans DSM 15123</name>
    <dbReference type="NCBI Taxonomy" id="1121117"/>
    <lineage>
        <taxon>Bacteria</taxon>
        <taxon>Pseudomonadati</taxon>
        <taxon>Pseudomonadota</taxon>
        <taxon>Betaproteobacteria</taxon>
        <taxon>Burkholderiales</taxon>
        <taxon>Comamonadaceae</taxon>
        <taxon>Brachymonas</taxon>
    </lineage>
</organism>
<sequence length="68" mass="7775">MANIQSNPSWQLDAIVKPIQGDQHHLLISSFVPTARWPEHRVRFSGVLSKEELKRLRDVIDEALDTLA</sequence>
<evidence type="ECO:0000313" key="2">
    <source>
        <dbReference type="Proteomes" id="UP000199531"/>
    </source>
</evidence>